<dbReference type="STRING" id="1855823.MCCS_14130"/>
<feature type="compositionally biased region" description="Low complexity" evidence="1">
    <location>
        <begin position="510"/>
        <end position="522"/>
    </location>
</feature>
<organism evidence="2 3">
    <name type="scientific">Macrococcoides canis</name>
    <dbReference type="NCBI Taxonomy" id="1855823"/>
    <lineage>
        <taxon>Bacteria</taxon>
        <taxon>Bacillati</taxon>
        <taxon>Bacillota</taxon>
        <taxon>Bacilli</taxon>
        <taxon>Bacillales</taxon>
        <taxon>Staphylococcaceae</taxon>
        <taxon>Macrococcoides</taxon>
    </lineage>
</organism>
<sequence>MNEWKKFDKDFIKKKHDDMYFYRDLYDGKHASIFPRAKELISKGEIIDILQYGEYNAKNVMTPYLMLNICKIIVDTPSLLISRGIGKVKTNFPNKEQLANDTTTEEAQMIEGTVDNSYNSEVIDLQQETIDQIVKNSKIDHKMNITQLLVDGGIVAVPSMINGQLKLMFKERNVYYPHDDGHGYDLVYELPQTEEEKEAGIDYVHIYTEREVEDRLLILHKLFRRNGESQLEEVEDLSFIQEKIGIEQLYQEFEGRKRSFISYLANNATFYNKLGSSELKGLAGRQDEVNWTLTRASQTFERNGKPRISITRETMDTLRAIAADRYGDENKIDHRDLEIQEIGENGQVMQIHQIDVKNIGDMAYLKDIIRGMLAETQTSQAAMEFVRTETSSPQSGVAKFYDLLISLMKAEQIRNDYVEFLKTLFESALWLANKENDSIIIEEPNITVQAMIPVPEKEVTDANIAKYNAKVQSLEETVRQNNPDKTDEWVYEEVERIKSESTSQDSMSVLNGNNTLNNFLNNRQPDGTPVDELGRPVGGNEDEITN</sequence>
<gene>
    <name evidence="2" type="ORF">MCCS_14130</name>
</gene>
<dbReference type="EMBL" id="CP021059">
    <property type="protein sequence ID" value="ARQ07054.1"/>
    <property type="molecule type" value="Genomic_DNA"/>
</dbReference>
<accession>A0A1W7ABV0</accession>
<dbReference type="Proteomes" id="UP000194154">
    <property type="component" value="Chromosome"/>
</dbReference>
<dbReference type="GeneID" id="35295531"/>
<keyword evidence="3" id="KW-1185">Reference proteome</keyword>
<dbReference type="RefSeq" id="WP_086042683.1">
    <property type="nucleotide sequence ID" value="NZ_CBCRZA010000002.1"/>
</dbReference>
<dbReference type="KEGG" id="mcak:MCCS_14130"/>
<proteinExistence type="predicted"/>
<feature type="region of interest" description="Disordered" evidence="1">
    <location>
        <begin position="500"/>
        <end position="546"/>
    </location>
</feature>
<name>A0A1W7ABV0_9STAP</name>
<evidence type="ECO:0000313" key="3">
    <source>
        <dbReference type="Proteomes" id="UP000194154"/>
    </source>
</evidence>
<evidence type="ECO:0008006" key="4">
    <source>
        <dbReference type="Google" id="ProtNLM"/>
    </source>
</evidence>
<dbReference type="AlphaFoldDB" id="A0A1W7ABV0"/>
<dbReference type="OrthoDB" id="2514584at2"/>
<protein>
    <recommendedName>
        <fullName evidence="4">Phage portal protein</fullName>
    </recommendedName>
</protein>
<reference evidence="2 3" key="1">
    <citation type="journal article" date="2017" name="Int. J. Syst. Evol. Microbiol.">
        <title>Macrococcus canis sp. nov., a skin bacterium associated with infections in dogs.</title>
        <authorList>
            <person name="Gobeli Brawand S."/>
            <person name="Cotting K."/>
            <person name="Gomez-Sanz E."/>
            <person name="Collaud A."/>
            <person name="Thomann A."/>
            <person name="Brodard I."/>
            <person name="Rodriguez-Campos S."/>
            <person name="Strauss C."/>
            <person name="Perreten V."/>
        </authorList>
    </citation>
    <scope>NUCLEOTIDE SEQUENCE [LARGE SCALE GENOMIC DNA]</scope>
    <source>
        <strain evidence="2 3">KM45013</strain>
    </source>
</reference>
<evidence type="ECO:0000313" key="2">
    <source>
        <dbReference type="EMBL" id="ARQ07054.1"/>
    </source>
</evidence>
<evidence type="ECO:0000256" key="1">
    <source>
        <dbReference type="SAM" id="MobiDB-lite"/>
    </source>
</evidence>
<feature type="compositionally biased region" description="Polar residues" evidence="1">
    <location>
        <begin position="500"/>
        <end position="509"/>
    </location>
</feature>